<proteinExistence type="predicted"/>
<reference evidence="2" key="1">
    <citation type="submission" date="2021-02" db="EMBL/GenBank/DDBJ databases">
        <authorList>
            <person name="Dougan E. K."/>
            <person name="Rhodes N."/>
            <person name="Thang M."/>
            <person name="Chan C."/>
        </authorList>
    </citation>
    <scope>NUCLEOTIDE SEQUENCE</scope>
</reference>
<dbReference type="OMA" id="WRTKSSK"/>
<dbReference type="EMBL" id="CAJNNV010015407">
    <property type="protein sequence ID" value="CAE8603448.1"/>
    <property type="molecule type" value="Genomic_DNA"/>
</dbReference>
<accession>A0A813EN23</accession>
<dbReference type="AlphaFoldDB" id="A0A813EN23"/>
<evidence type="ECO:0000313" key="3">
    <source>
        <dbReference type="Proteomes" id="UP000654075"/>
    </source>
</evidence>
<evidence type="ECO:0000313" key="2">
    <source>
        <dbReference type="EMBL" id="CAE8603448.1"/>
    </source>
</evidence>
<dbReference type="Proteomes" id="UP000654075">
    <property type="component" value="Unassembled WGS sequence"/>
</dbReference>
<name>A0A813EN23_POLGL</name>
<sequence>MAWGGLRWSDFQRLLTAELCLEDNVLRGFSWRTKSSKLGMPWGILCFGVQNSNWASWLCKMLQSSVPRDFALPSPTSGNVPAGYSWMLLQLRRLLVVYGGIPASSCDLYTLHSLKATMLSWALQLELPEHHRLALGHRRVKGEHAMARKYSRDDVLPALRAQWAILVSVQGGWIPMTAQRRGGRPPVREGTPSLHSSAALVEPKFLKSAVSFRGTVKPEVEEKSSSSSDSSSDSEDESSNSVVPRAIRCEARGDVRKESGIWLCNLRSGCYHSAVRSECGSGIGSDGLWYNRACKPTASVIESLWSLTKIDPAVSPDSLMPCGNKACGLC</sequence>
<keyword evidence="3" id="KW-1185">Reference proteome</keyword>
<gene>
    <name evidence="2" type="ORF">PGLA1383_LOCUS21659</name>
</gene>
<comment type="caution">
    <text evidence="2">The sequence shown here is derived from an EMBL/GenBank/DDBJ whole genome shotgun (WGS) entry which is preliminary data.</text>
</comment>
<organism evidence="2 3">
    <name type="scientific">Polarella glacialis</name>
    <name type="common">Dinoflagellate</name>
    <dbReference type="NCBI Taxonomy" id="89957"/>
    <lineage>
        <taxon>Eukaryota</taxon>
        <taxon>Sar</taxon>
        <taxon>Alveolata</taxon>
        <taxon>Dinophyceae</taxon>
        <taxon>Suessiales</taxon>
        <taxon>Suessiaceae</taxon>
        <taxon>Polarella</taxon>
    </lineage>
</organism>
<feature type="region of interest" description="Disordered" evidence="1">
    <location>
        <begin position="217"/>
        <end position="242"/>
    </location>
</feature>
<dbReference type="OrthoDB" id="445192at2759"/>
<protein>
    <submittedName>
        <fullName evidence="2">Uncharacterized protein</fullName>
    </submittedName>
</protein>
<evidence type="ECO:0000256" key="1">
    <source>
        <dbReference type="SAM" id="MobiDB-lite"/>
    </source>
</evidence>